<proteinExistence type="predicted"/>
<reference evidence="1 2" key="1">
    <citation type="submission" date="2020-10" db="EMBL/GenBank/DDBJ databases">
        <title>Plant Genome Project.</title>
        <authorList>
            <person name="Zhang R.-G."/>
        </authorList>
    </citation>
    <scope>NUCLEOTIDE SEQUENCE [LARGE SCALE GENOMIC DNA]</scope>
    <source>
        <strain evidence="1">FAFU-HL-1</strain>
        <tissue evidence="1">Leaf</tissue>
    </source>
</reference>
<dbReference type="AlphaFoldDB" id="A0A835MP41"/>
<keyword evidence="2" id="KW-1185">Reference proteome</keyword>
<evidence type="ECO:0000313" key="2">
    <source>
        <dbReference type="Proteomes" id="UP000657918"/>
    </source>
</evidence>
<gene>
    <name evidence="1" type="ORF">SADUNF_Sadunf10G0054700</name>
</gene>
<dbReference type="Proteomes" id="UP000657918">
    <property type="component" value="Unassembled WGS sequence"/>
</dbReference>
<comment type="caution">
    <text evidence="1">The sequence shown here is derived from an EMBL/GenBank/DDBJ whole genome shotgun (WGS) entry which is preliminary data.</text>
</comment>
<accession>A0A835MP41</accession>
<evidence type="ECO:0000313" key="1">
    <source>
        <dbReference type="EMBL" id="KAF9673732.1"/>
    </source>
</evidence>
<protein>
    <submittedName>
        <fullName evidence="1">Uncharacterized protein</fullName>
    </submittedName>
</protein>
<sequence>MTKLMEPCSKAVSGSSKACVNGNHFAANYEPCNVQRHLGSMASMPSVSLPEYVDVMVSCWFHFVQFSFQWLAAFSFFGDVTFGIRLRKMTGVVGPYEAAKRRKNSKEIENVTELPPDVPSVCVDGTVLDPVPTPVNVSMSKLIAKQSLTRCKHFSEDLLVYSHGII</sequence>
<dbReference type="EMBL" id="JADGMS010000010">
    <property type="protein sequence ID" value="KAF9673732.1"/>
    <property type="molecule type" value="Genomic_DNA"/>
</dbReference>
<name>A0A835MP41_9ROSI</name>
<organism evidence="1 2">
    <name type="scientific">Salix dunnii</name>
    <dbReference type="NCBI Taxonomy" id="1413687"/>
    <lineage>
        <taxon>Eukaryota</taxon>
        <taxon>Viridiplantae</taxon>
        <taxon>Streptophyta</taxon>
        <taxon>Embryophyta</taxon>
        <taxon>Tracheophyta</taxon>
        <taxon>Spermatophyta</taxon>
        <taxon>Magnoliopsida</taxon>
        <taxon>eudicotyledons</taxon>
        <taxon>Gunneridae</taxon>
        <taxon>Pentapetalae</taxon>
        <taxon>rosids</taxon>
        <taxon>fabids</taxon>
        <taxon>Malpighiales</taxon>
        <taxon>Salicaceae</taxon>
        <taxon>Saliceae</taxon>
        <taxon>Salix</taxon>
    </lineage>
</organism>